<reference evidence="1 2" key="1">
    <citation type="submission" date="2024-04" db="EMBL/GenBank/DDBJ databases">
        <authorList>
            <person name="Fracassetti M."/>
        </authorList>
    </citation>
    <scope>NUCLEOTIDE SEQUENCE [LARGE SCALE GENOMIC DNA]</scope>
</reference>
<keyword evidence="2" id="KW-1185">Reference proteome</keyword>
<evidence type="ECO:0000313" key="1">
    <source>
        <dbReference type="EMBL" id="CAL1408338.1"/>
    </source>
</evidence>
<dbReference type="EMBL" id="OZ034821">
    <property type="protein sequence ID" value="CAL1408338.1"/>
    <property type="molecule type" value="Genomic_DNA"/>
</dbReference>
<dbReference type="AlphaFoldDB" id="A0AAV2GF48"/>
<evidence type="ECO:0000313" key="2">
    <source>
        <dbReference type="Proteomes" id="UP001497516"/>
    </source>
</evidence>
<organism evidence="1 2">
    <name type="scientific">Linum trigynum</name>
    <dbReference type="NCBI Taxonomy" id="586398"/>
    <lineage>
        <taxon>Eukaryota</taxon>
        <taxon>Viridiplantae</taxon>
        <taxon>Streptophyta</taxon>
        <taxon>Embryophyta</taxon>
        <taxon>Tracheophyta</taxon>
        <taxon>Spermatophyta</taxon>
        <taxon>Magnoliopsida</taxon>
        <taxon>eudicotyledons</taxon>
        <taxon>Gunneridae</taxon>
        <taxon>Pentapetalae</taxon>
        <taxon>rosids</taxon>
        <taxon>fabids</taxon>
        <taxon>Malpighiales</taxon>
        <taxon>Linaceae</taxon>
        <taxon>Linum</taxon>
    </lineage>
</organism>
<accession>A0AAV2GF48</accession>
<sequence length="78" mass="9367">MSCPHWKRREQQEHRSWAEMKRCGLVIRCGVLQIMRAIHSEKVSGLIVTNDYTERRRNVKLVKRMHGKLAMHVRRGTW</sequence>
<name>A0AAV2GF48_9ROSI</name>
<gene>
    <name evidence="1" type="ORF">LTRI10_LOCUS47942</name>
</gene>
<proteinExistence type="predicted"/>
<dbReference type="Proteomes" id="UP001497516">
    <property type="component" value="Chromosome 8"/>
</dbReference>
<protein>
    <submittedName>
        <fullName evidence="1">Uncharacterized protein</fullName>
    </submittedName>
</protein>